<name>A0A226F3W4_FOLCA</name>
<keyword evidence="1" id="KW-0472">Membrane</keyword>
<feature type="transmembrane region" description="Helical" evidence="1">
    <location>
        <begin position="93"/>
        <end position="114"/>
    </location>
</feature>
<dbReference type="AlphaFoldDB" id="A0A226F3W4"/>
<protein>
    <submittedName>
        <fullName evidence="2">Uncharacterized protein</fullName>
    </submittedName>
</protein>
<proteinExistence type="predicted"/>
<gene>
    <name evidence="2" type="ORF">Fcan01_00900</name>
</gene>
<feature type="transmembrane region" description="Helical" evidence="1">
    <location>
        <begin position="181"/>
        <end position="203"/>
    </location>
</feature>
<feature type="transmembrane region" description="Helical" evidence="1">
    <location>
        <begin position="699"/>
        <end position="722"/>
    </location>
</feature>
<dbReference type="Proteomes" id="UP000198287">
    <property type="component" value="Unassembled WGS sequence"/>
</dbReference>
<feature type="transmembrane region" description="Helical" evidence="1">
    <location>
        <begin position="580"/>
        <end position="599"/>
    </location>
</feature>
<organism evidence="2 3">
    <name type="scientific">Folsomia candida</name>
    <name type="common">Springtail</name>
    <dbReference type="NCBI Taxonomy" id="158441"/>
    <lineage>
        <taxon>Eukaryota</taxon>
        <taxon>Metazoa</taxon>
        <taxon>Ecdysozoa</taxon>
        <taxon>Arthropoda</taxon>
        <taxon>Hexapoda</taxon>
        <taxon>Collembola</taxon>
        <taxon>Entomobryomorpha</taxon>
        <taxon>Isotomoidea</taxon>
        <taxon>Isotomidae</taxon>
        <taxon>Proisotominae</taxon>
        <taxon>Folsomia</taxon>
    </lineage>
</organism>
<sequence length="791" mass="89808">MPPFTSLLPPFAKNSVLTHLYSANLICSSFPKQGPSSMSTLPKRPPIIAVLHTLTPFDALKHFVKFSDLLYPQQLTFNRASWEPKPTPRSKLIPWYCFSLICAMMGTNFYFILFKQLLSHEKDPDISAAMNLILIMSCAAYTLSTTVSCTYHSQVEELCFVIGNLLRIKGNSKQSVNLTGVFLHGFLSNIIGTPLSCIIVIILRPKLDPSYLWFRNVTIISSRLKLFCRLVINSSSLLHTSVVMFGLAIKGVNVFLLILRTLEKITAIGTGQSNFLNIGRYVINVRTYRQLQIINQVLNQVICYILPLCTFFLTAAAVIMGYMIIKMTGSIPYILVFLEIMLTLMIFGFIQIAFLFMADVMRKSDDFIRNLELQGYSKYRKRQLGSCRRLKIWAGPYSFIHKVCNMLNLPKRPSPTPFSHSLTPIEALKHFARVSDRLYPQQLTFNRASWEPKPTAKSKLIPWYFLSFFTVVVVTNFYFILLHQLLSHKKDPDLSVKMSLVLLLECAAYTLSTTVCCIYHFKPDELCFVIGNLWRIRGTSNESSNLIGVFLHGLIGSIVTTPLCACVVLILRPKLDPSYLWFRHVTFIPFGLKLFFRLIVISSTLIHTCVMVFGYAIIGVNIILFFLDTLDRITPVNLKGSNFINIGKYVTSMRTYRQLQIINSVYNRIIWHLFPVITLIIGVVAVIMGYVVINLAGSVPYALVILGVTSIAAIFGFIQLTFPIMADMIKKSADFLMVFKLQGCSSYRKRQLRSCRHLKIWAGSYFFIHRGTRIMMLGLIADNTMSLVISV</sequence>
<accession>A0A226F3W4</accession>
<feature type="transmembrane region" description="Helical" evidence="1">
    <location>
        <begin position="549"/>
        <end position="571"/>
    </location>
</feature>
<dbReference type="EMBL" id="LNIX01000001">
    <property type="protein sequence ID" value="OXA64050.1"/>
    <property type="molecule type" value="Genomic_DNA"/>
</dbReference>
<feature type="transmembrane region" description="Helical" evidence="1">
    <location>
        <begin position="605"/>
        <end position="627"/>
    </location>
</feature>
<keyword evidence="3" id="KW-1185">Reference proteome</keyword>
<feature type="transmembrane region" description="Helical" evidence="1">
    <location>
        <begin position="461"/>
        <end position="481"/>
    </location>
</feature>
<evidence type="ECO:0000313" key="3">
    <source>
        <dbReference type="Proteomes" id="UP000198287"/>
    </source>
</evidence>
<evidence type="ECO:0000256" key="1">
    <source>
        <dbReference type="SAM" id="Phobius"/>
    </source>
</evidence>
<keyword evidence="1" id="KW-1133">Transmembrane helix</keyword>
<feature type="transmembrane region" description="Helical" evidence="1">
    <location>
        <begin position="331"/>
        <end position="356"/>
    </location>
</feature>
<keyword evidence="1" id="KW-0812">Transmembrane</keyword>
<feature type="transmembrane region" description="Helical" evidence="1">
    <location>
        <begin position="301"/>
        <end position="325"/>
    </location>
</feature>
<comment type="caution">
    <text evidence="2">The sequence shown here is derived from an EMBL/GenBank/DDBJ whole genome shotgun (WGS) entry which is preliminary data.</text>
</comment>
<evidence type="ECO:0000313" key="2">
    <source>
        <dbReference type="EMBL" id="OXA64050.1"/>
    </source>
</evidence>
<feature type="transmembrane region" description="Helical" evidence="1">
    <location>
        <begin position="238"/>
        <end position="259"/>
    </location>
</feature>
<feature type="transmembrane region" description="Helical" evidence="1">
    <location>
        <begin position="669"/>
        <end position="693"/>
    </location>
</feature>
<reference evidence="2 3" key="1">
    <citation type="submission" date="2015-12" db="EMBL/GenBank/DDBJ databases">
        <title>The genome of Folsomia candida.</title>
        <authorList>
            <person name="Faddeeva A."/>
            <person name="Derks M.F."/>
            <person name="Anvar Y."/>
            <person name="Smit S."/>
            <person name="Van Straalen N."/>
            <person name="Roelofs D."/>
        </authorList>
    </citation>
    <scope>NUCLEOTIDE SEQUENCE [LARGE SCALE GENOMIC DNA]</scope>
    <source>
        <strain evidence="2 3">VU population</strain>
        <tissue evidence="2">Whole body</tissue>
    </source>
</reference>